<keyword evidence="1" id="KW-1133">Transmembrane helix</keyword>
<sequence length="387" mass="44037">MLSVSLIFILVFILVLLLFSSLFFFYNLFSKISPKHPIASPNFSSYSESHQNVQDISDPIRLDILSPESRLSPVISPSLEALLSPFIDINSHKGLFIIPKPPIHYDPSNVNYNKDTLQKPMATFFRNYDILHREYNKDKSYINYLYENTPHYWKYNSKYQYILLSLWNIPNFIPNIYKTRVEIPYNKNLDDHIRLLEYKYKDNLKMNKVWISCTHLRRREGTFVQGFDSSLFPLKENSLNYLPPFVVIPLYLKNGLNNVECKMMAKNIDYSRDKFTSIKFTINVGTEATEVTEETESEIGGEMEVKTISAQITAGSETSDQESIGAEVADKGLGVSEEVLRGSTGILEEESEGGLTGILKEESTGISEGGSIEVLRGSTGILEEGDQ</sequence>
<protein>
    <submittedName>
        <fullName evidence="2">Sodium/potassium-transporting ATPase subunit beta-1</fullName>
    </submittedName>
</protein>
<name>A0ABQ7HWZ1_9MICR</name>
<evidence type="ECO:0000313" key="3">
    <source>
        <dbReference type="Proteomes" id="UP001516464"/>
    </source>
</evidence>
<dbReference type="EMBL" id="SBIQ01000204">
    <property type="protein sequence ID" value="KAF7682668.1"/>
    <property type="molecule type" value="Genomic_DNA"/>
</dbReference>
<keyword evidence="1" id="KW-0812">Transmembrane</keyword>
<evidence type="ECO:0000313" key="2">
    <source>
        <dbReference type="EMBL" id="KAF7682668.1"/>
    </source>
</evidence>
<dbReference type="Proteomes" id="UP001516464">
    <property type="component" value="Unassembled WGS sequence"/>
</dbReference>
<comment type="caution">
    <text evidence="2">The sequence shown here is derived from an EMBL/GenBank/DDBJ whole genome shotgun (WGS) entry which is preliminary data.</text>
</comment>
<dbReference type="InterPro" id="IPR038702">
    <property type="entry name" value="Na/K_ATPase_sub_beta_sf"/>
</dbReference>
<keyword evidence="1" id="KW-0472">Membrane</keyword>
<dbReference type="Gene3D" id="2.60.40.1660">
    <property type="entry name" value="Na, k-atpase alpha subunit"/>
    <property type="match status" value="1"/>
</dbReference>
<organism evidence="2 3">
    <name type="scientific">Astathelohania contejeani</name>
    <dbReference type="NCBI Taxonomy" id="164912"/>
    <lineage>
        <taxon>Eukaryota</taxon>
        <taxon>Fungi</taxon>
        <taxon>Fungi incertae sedis</taxon>
        <taxon>Microsporidia</taxon>
        <taxon>Astathelohaniidae</taxon>
        <taxon>Astathelohania</taxon>
    </lineage>
</organism>
<proteinExistence type="predicted"/>
<feature type="transmembrane region" description="Helical" evidence="1">
    <location>
        <begin position="6"/>
        <end position="29"/>
    </location>
</feature>
<evidence type="ECO:0000256" key="1">
    <source>
        <dbReference type="SAM" id="Phobius"/>
    </source>
</evidence>
<gene>
    <name evidence="2" type="primary">nrv1</name>
    <name evidence="2" type="ORF">TCON_2110</name>
</gene>
<keyword evidence="3" id="KW-1185">Reference proteome</keyword>
<reference evidence="2 3" key="1">
    <citation type="submission" date="2019-01" db="EMBL/GenBank/DDBJ databases">
        <title>Genomes sequencing and comparative genomics of infectious freshwater microsporidia, Cucumispora dikerogammari and Thelohania contejeani.</title>
        <authorList>
            <person name="Cormier A."/>
            <person name="Giraud I."/>
            <person name="Wattier R."/>
            <person name="Teixeira M."/>
            <person name="Grandjean F."/>
            <person name="Rigaud T."/>
            <person name="Cordaux R."/>
        </authorList>
    </citation>
    <scope>NUCLEOTIDE SEQUENCE [LARGE SCALE GENOMIC DNA]</scope>
    <source>
        <strain evidence="2">T1</strain>
        <tissue evidence="2">Spores</tissue>
    </source>
</reference>
<accession>A0ABQ7HWZ1</accession>